<keyword evidence="8" id="KW-0804">Transcription</keyword>
<feature type="region of interest" description="Disordered" evidence="12">
    <location>
        <begin position="440"/>
        <end position="465"/>
    </location>
</feature>
<evidence type="ECO:0000256" key="5">
    <source>
        <dbReference type="ARBA" id="ARBA00023015"/>
    </source>
</evidence>
<dbReference type="FunFam" id="1.10.10.60:FF:000085">
    <property type="entry name" value="SIX homeobox 5"/>
    <property type="match status" value="1"/>
</dbReference>
<dbReference type="InterPro" id="IPR001356">
    <property type="entry name" value="HD"/>
</dbReference>
<dbReference type="PANTHER" id="PTHR10390">
    <property type="entry name" value="HOMEOBOX PROTEIN SIX"/>
    <property type="match status" value="1"/>
</dbReference>
<evidence type="ECO:0000256" key="4">
    <source>
        <dbReference type="ARBA" id="ARBA00022473"/>
    </source>
</evidence>
<evidence type="ECO:0000256" key="8">
    <source>
        <dbReference type="ARBA" id="ARBA00023163"/>
    </source>
</evidence>
<comment type="subcellular location">
    <subcellularLocation>
        <location evidence="2">Cytoplasm</location>
    </subcellularLocation>
    <subcellularLocation>
        <location evidence="1 10 11">Nucleus</location>
    </subcellularLocation>
</comment>
<feature type="DNA-binding region" description="Homeobox" evidence="10">
    <location>
        <begin position="179"/>
        <end position="229"/>
    </location>
</feature>
<feature type="compositionally biased region" description="Polar residues" evidence="12">
    <location>
        <begin position="407"/>
        <end position="419"/>
    </location>
</feature>
<dbReference type="SMART" id="SM00389">
    <property type="entry name" value="HOX"/>
    <property type="match status" value="1"/>
</dbReference>
<dbReference type="Pfam" id="PF00046">
    <property type="entry name" value="Homeodomain"/>
    <property type="match status" value="1"/>
</dbReference>
<dbReference type="GO" id="GO:0000981">
    <property type="term" value="F:DNA-binding transcription factor activity, RNA polymerase II-specific"/>
    <property type="evidence" value="ECO:0007669"/>
    <property type="project" value="InterPro"/>
</dbReference>
<feature type="compositionally biased region" description="Polar residues" evidence="12">
    <location>
        <begin position="229"/>
        <end position="242"/>
    </location>
</feature>
<reference evidence="14 15" key="1">
    <citation type="submission" date="2019-01" db="EMBL/GenBank/DDBJ databases">
        <title>Draft Genome and Complete Hox-Cluster Characterization of the Sterlet Sturgeon (Acipenser ruthenus).</title>
        <authorList>
            <person name="Wei Q."/>
        </authorList>
    </citation>
    <scope>NUCLEOTIDE SEQUENCE [LARGE SCALE GENOMIC DNA]</scope>
    <source>
        <strain evidence="14">WHYD16114868_AA</strain>
        <tissue evidence="14">Blood</tissue>
    </source>
</reference>
<evidence type="ECO:0000256" key="7">
    <source>
        <dbReference type="ARBA" id="ARBA00023155"/>
    </source>
</evidence>
<dbReference type="InterPro" id="IPR031701">
    <property type="entry name" value="SIX1_SD"/>
</dbReference>
<dbReference type="GO" id="GO:0005737">
    <property type="term" value="C:cytoplasm"/>
    <property type="evidence" value="ECO:0007669"/>
    <property type="project" value="UniProtKB-SubCell"/>
</dbReference>
<dbReference type="Proteomes" id="UP000289886">
    <property type="component" value="Unassembled WGS sequence"/>
</dbReference>
<evidence type="ECO:0000256" key="10">
    <source>
        <dbReference type="PROSITE-ProRule" id="PRU00108"/>
    </source>
</evidence>
<comment type="caution">
    <text evidence="14">The sequence shown here is derived from an EMBL/GenBank/DDBJ whole genome shotgun (WGS) entry which is preliminary data.</text>
</comment>
<feature type="region of interest" description="Disordered" evidence="12">
    <location>
        <begin position="1"/>
        <end position="37"/>
    </location>
</feature>
<evidence type="ECO:0000259" key="13">
    <source>
        <dbReference type="PROSITE" id="PS50071"/>
    </source>
</evidence>
<comment type="similarity">
    <text evidence="3">Belongs to the SIX/Sine oculis homeobox family.</text>
</comment>
<dbReference type="PROSITE" id="PS00027">
    <property type="entry name" value="HOMEOBOX_1"/>
    <property type="match status" value="1"/>
</dbReference>
<accession>A0A444V613</accession>
<sequence>MASFPLEPAAQKESPSAEAAAADPGSPPDEAAGSLDEASERLLQTLQSSSGLSFSAEQVSCVCEALLQAGNVERLGRFLSAVPLSEELLRGNETLLKARALVAFHQEEFKELYALLESHPFQAANHAFLQDLFLRARYKEAERSRGRSLGAVDKYRLRKKYPLPKTIWDGEETVYCFKERSRNALKDCYKSNRYPTPDEKRNLARVTGLSLTQVSNWFKNRRQRDRTPSGANSKSESDGNPSTEDESSRGAEELPTLPVLQASAGHILLNGGLLGPGTQPLVLNGGPGGVIINGLTLAEGQTLTLSPVDNPLLLNRARQPEAEPPLPTLLLTAGEGKGTFFREHSPAGLQNGGHPKIEVLQTGMQSPTPPSCSSSSAPSTPSTLTVTPTFHSPAGELKPLTPCPSAQLPQSSQVVPLPSQVNPHGLLSLPQVVPSIQGIPVSQLPPSSSSSSPSPCPQIVPADPVNPALLAQPQSFHLTAGLPGEQEAPPTPLLGPPQTIHTLQTLPQTPSQIVPLSLPTLFSSTPSTPVSLPPLSSSPSTTLSLPAISSSTSPSTPLFLPQVVPCSQAVSLSSPAGTLQILASAPSTPSPLQLPGGASAGVQLINPGLFQLPSGAQGNLLLSNPAGGSTFLTGVSFQPGKLILTATFPAGMLLPSPALPLKQEPSSGGLLLTPVLSPSSAPVSGVISLTPSSSYSSPTSSVSAFQTDGSVTFINSASLYPTGAPCTLPPPSPAAGLGAPLTPVSTSSHHHHLPVSNSQLPQVVWSLPSSSPSSQLPQVVWSLPSSSPSSQLPQVVWSLPSSSPSSQLPQVVWSLPSSPPSSQPGAAALLELRKGDHLGEGEGEPRGLLSLAGGEDLLLGGRAGGGGAEEPEDMECDAKVLTQLQPVPVDVDLGL</sequence>
<proteinExistence type="inferred from homology"/>
<dbReference type="Pfam" id="PF16878">
    <property type="entry name" value="SIX1_SD"/>
    <property type="match status" value="1"/>
</dbReference>
<organism evidence="14 15">
    <name type="scientific">Acipenser ruthenus</name>
    <name type="common">Sterlet sturgeon</name>
    <dbReference type="NCBI Taxonomy" id="7906"/>
    <lineage>
        <taxon>Eukaryota</taxon>
        <taxon>Metazoa</taxon>
        <taxon>Chordata</taxon>
        <taxon>Craniata</taxon>
        <taxon>Vertebrata</taxon>
        <taxon>Euteleostomi</taxon>
        <taxon>Actinopterygii</taxon>
        <taxon>Chondrostei</taxon>
        <taxon>Acipenseriformes</taxon>
        <taxon>Acipenseridae</taxon>
        <taxon>Acipenser</taxon>
    </lineage>
</organism>
<dbReference type="PANTHER" id="PTHR10390:SF65">
    <property type="entry name" value="HOMEOBOX PROTEIN SIX5"/>
    <property type="match status" value="1"/>
</dbReference>
<dbReference type="SUPFAM" id="SSF46689">
    <property type="entry name" value="Homeodomain-like"/>
    <property type="match status" value="1"/>
</dbReference>
<feature type="compositionally biased region" description="Low complexity" evidence="12">
    <location>
        <begin position="7"/>
        <end position="32"/>
    </location>
</feature>
<dbReference type="CDD" id="cd00086">
    <property type="entry name" value="homeodomain"/>
    <property type="match status" value="1"/>
</dbReference>
<evidence type="ECO:0000256" key="9">
    <source>
        <dbReference type="ARBA" id="ARBA00023242"/>
    </source>
</evidence>
<keyword evidence="9 10" id="KW-0539">Nucleus</keyword>
<evidence type="ECO:0000256" key="1">
    <source>
        <dbReference type="ARBA" id="ARBA00004123"/>
    </source>
</evidence>
<evidence type="ECO:0000256" key="3">
    <source>
        <dbReference type="ARBA" id="ARBA00008161"/>
    </source>
</evidence>
<keyword evidence="5" id="KW-0805">Transcription regulation</keyword>
<dbReference type="PROSITE" id="PS50071">
    <property type="entry name" value="HOMEOBOX_2"/>
    <property type="match status" value="1"/>
</dbReference>
<dbReference type="GO" id="GO:0000978">
    <property type="term" value="F:RNA polymerase II cis-regulatory region sequence-specific DNA binding"/>
    <property type="evidence" value="ECO:0007669"/>
    <property type="project" value="TreeGrafter"/>
</dbReference>
<keyword evidence="15" id="KW-1185">Reference proteome</keyword>
<evidence type="ECO:0000313" key="15">
    <source>
        <dbReference type="Proteomes" id="UP000289886"/>
    </source>
</evidence>
<name>A0A444V613_ACIRT</name>
<dbReference type="InterPro" id="IPR017970">
    <property type="entry name" value="Homeobox_CS"/>
</dbReference>
<gene>
    <name evidence="14" type="ORF">EOD39_16399</name>
</gene>
<keyword evidence="7 10" id="KW-0371">Homeobox</keyword>
<protein>
    <submittedName>
        <fullName evidence="14">Homeobox protein SIX5</fullName>
    </submittedName>
</protein>
<evidence type="ECO:0000256" key="11">
    <source>
        <dbReference type="RuleBase" id="RU000682"/>
    </source>
</evidence>
<evidence type="ECO:0000256" key="2">
    <source>
        <dbReference type="ARBA" id="ARBA00004496"/>
    </source>
</evidence>
<feature type="domain" description="Homeobox" evidence="13">
    <location>
        <begin position="177"/>
        <end position="228"/>
    </location>
</feature>
<feature type="region of interest" description="Disordered" evidence="12">
    <location>
        <begin position="360"/>
        <end position="419"/>
    </location>
</feature>
<dbReference type="AlphaFoldDB" id="A0A444V613"/>
<keyword evidence="6 10" id="KW-0238">DNA-binding</keyword>
<dbReference type="InterPro" id="IPR009057">
    <property type="entry name" value="Homeodomain-like_sf"/>
</dbReference>
<dbReference type="EMBL" id="SCEB01002055">
    <property type="protein sequence ID" value="RXM95844.1"/>
    <property type="molecule type" value="Genomic_DNA"/>
</dbReference>
<dbReference type="GO" id="GO:0005667">
    <property type="term" value="C:transcription regulator complex"/>
    <property type="evidence" value="ECO:0007669"/>
    <property type="project" value="TreeGrafter"/>
</dbReference>
<feature type="region of interest" description="Disordered" evidence="12">
    <location>
        <begin position="217"/>
        <end position="252"/>
    </location>
</feature>
<keyword evidence="4" id="KW-0217">Developmental protein</keyword>
<evidence type="ECO:0000313" key="14">
    <source>
        <dbReference type="EMBL" id="RXM95844.1"/>
    </source>
</evidence>
<evidence type="ECO:0000256" key="12">
    <source>
        <dbReference type="SAM" id="MobiDB-lite"/>
    </source>
</evidence>
<feature type="compositionally biased region" description="Low complexity" evidence="12">
    <location>
        <begin position="371"/>
        <end position="389"/>
    </location>
</feature>
<dbReference type="Gene3D" id="1.10.10.60">
    <property type="entry name" value="Homeodomain-like"/>
    <property type="match status" value="1"/>
</dbReference>
<dbReference type="GO" id="GO:0005634">
    <property type="term" value="C:nucleus"/>
    <property type="evidence" value="ECO:0007669"/>
    <property type="project" value="UniProtKB-SubCell"/>
</dbReference>
<evidence type="ECO:0000256" key="6">
    <source>
        <dbReference type="ARBA" id="ARBA00023125"/>
    </source>
</evidence>